<dbReference type="EMBL" id="CP089276">
    <property type="protein sequence ID" value="USP76721.1"/>
    <property type="molecule type" value="Genomic_DNA"/>
</dbReference>
<dbReference type="OrthoDB" id="3695651at2759"/>
<protein>
    <submittedName>
        <fullName evidence="2">Uncharacterized protein</fullName>
    </submittedName>
</protein>
<feature type="compositionally biased region" description="Acidic residues" evidence="1">
    <location>
        <begin position="68"/>
        <end position="82"/>
    </location>
</feature>
<organism evidence="2 3">
    <name type="scientific">Curvularia clavata</name>
    <dbReference type="NCBI Taxonomy" id="95742"/>
    <lineage>
        <taxon>Eukaryota</taxon>
        <taxon>Fungi</taxon>
        <taxon>Dikarya</taxon>
        <taxon>Ascomycota</taxon>
        <taxon>Pezizomycotina</taxon>
        <taxon>Dothideomycetes</taxon>
        <taxon>Pleosporomycetidae</taxon>
        <taxon>Pleosporales</taxon>
        <taxon>Pleosporineae</taxon>
        <taxon>Pleosporaceae</taxon>
        <taxon>Curvularia</taxon>
    </lineage>
</organism>
<gene>
    <name evidence="2" type="ORF">yc1106_03995</name>
</gene>
<feature type="compositionally biased region" description="Basic and acidic residues" evidence="1">
    <location>
        <begin position="41"/>
        <end position="54"/>
    </location>
</feature>
<evidence type="ECO:0000313" key="3">
    <source>
        <dbReference type="Proteomes" id="UP001056012"/>
    </source>
</evidence>
<evidence type="ECO:0000256" key="1">
    <source>
        <dbReference type="SAM" id="MobiDB-lite"/>
    </source>
</evidence>
<dbReference type="Proteomes" id="UP001056012">
    <property type="component" value="Chromosome 3"/>
</dbReference>
<feature type="region of interest" description="Disordered" evidence="1">
    <location>
        <begin position="35"/>
        <end position="85"/>
    </location>
</feature>
<accession>A0A9Q8Z5I8</accession>
<dbReference type="AlphaFoldDB" id="A0A9Q8Z5I8"/>
<proteinExistence type="predicted"/>
<reference evidence="2" key="1">
    <citation type="submission" date="2021-12" db="EMBL/GenBank/DDBJ databases">
        <title>Curvularia clavata genome.</title>
        <authorList>
            <person name="Cao Y."/>
        </authorList>
    </citation>
    <scope>NUCLEOTIDE SEQUENCE</scope>
    <source>
        <strain evidence="2">Yc1106</strain>
    </source>
</reference>
<feature type="compositionally biased region" description="Low complexity" evidence="1">
    <location>
        <begin position="153"/>
        <end position="174"/>
    </location>
</feature>
<dbReference type="VEuPathDB" id="FungiDB:yc1106_03995"/>
<feature type="compositionally biased region" description="Low complexity" evidence="1">
    <location>
        <begin position="118"/>
        <end position="128"/>
    </location>
</feature>
<sequence length="315" mass="35304">MSGQQPSPAMSSTAIPSVSAMDEIFNVRMRAYASAFASREVPSRESTIEAHEEPDNNAPKQKRNDSTNEGEETTEEPGEEEAPISHKIILKINFTNNIILSVDPAPKRQRTQPAEQEASASRASSARRPPTPHPQMHRRLRPRRDREERRPSLRPLRPNSTTTTTTTTKIAKTSTITTNATGIATAKHTTTAIPKIMKHNLRSRRPLSSPSTSPPQLPIVYIGNEKEERWDPIPLPSPLLPDDTEGPKAAWARLFPHEKPFGEYGGKPTGWMERMCWKDGKWRARGPEEPYVERFLGRKGDGIGLVEVELSWKRG</sequence>
<feature type="region of interest" description="Disordered" evidence="1">
    <location>
        <begin position="105"/>
        <end position="174"/>
    </location>
</feature>
<evidence type="ECO:0000313" key="2">
    <source>
        <dbReference type="EMBL" id="USP76721.1"/>
    </source>
</evidence>
<name>A0A9Q8Z5I8_CURCL</name>
<keyword evidence="3" id="KW-1185">Reference proteome</keyword>